<evidence type="ECO:0000256" key="2">
    <source>
        <dbReference type="ARBA" id="ARBA00005811"/>
    </source>
</evidence>
<evidence type="ECO:0008006" key="11">
    <source>
        <dbReference type="Google" id="ProtNLM"/>
    </source>
</evidence>
<keyword evidence="5 8" id="KW-1133">Transmembrane helix</keyword>
<dbReference type="PANTHER" id="PTHR30558:SF3">
    <property type="entry name" value="BIOPOLYMER TRANSPORT PROTEIN EXBD-RELATED"/>
    <property type="match status" value="1"/>
</dbReference>
<evidence type="ECO:0000313" key="10">
    <source>
        <dbReference type="Proteomes" id="UP000239907"/>
    </source>
</evidence>
<name>A0A2S7TZU1_9BACT</name>
<keyword evidence="10" id="KW-1185">Reference proteome</keyword>
<dbReference type="OrthoDB" id="192662at2"/>
<evidence type="ECO:0000256" key="5">
    <source>
        <dbReference type="ARBA" id="ARBA00022989"/>
    </source>
</evidence>
<keyword evidence="6 8" id="KW-0472">Membrane</keyword>
<protein>
    <recommendedName>
        <fullName evidence="11">Biopolymer transporter ExbD</fullName>
    </recommendedName>
</protein>
<dbReference type="EMBL" id="MQWA01000001">
    <property type="protein sequence ID" value="PQJ28255.1"/>
    <property type="molecule type" value="Genomic_DNA"/>
</dbReference>
<dbReference type="GO" id="GO:0005886">
    <property type="term" value="C:plasma membrane"/>
    <property type="evidence" value="ECO:0007669"/>
    <property type="project" value="UniProtKB-SubCell"/>
</dbReference>
<comment type="subcellular location">
    <subcellularLocation>
        <location evidence="1">Cell membrane</location>
        <topology evidence="1">Single-pass membrane protein</topology>
    </subcellularLocation>
    <subcellularLocation>
        <location evidence="7">Cell membrane</location>
        <topology evidence="7">Single-pass type II membrane protein</topology>
    </subcellularLocation>
</comment>
<keyword evidence="4 7" id="KW-0812">Transmembrane</keyword>
<evidence type="ECO:0000313" key="9">
    <source>
        <dbReference type="EMBL" id="PQJ28255.1"/>
    </source>
</evidence>
<dbReference type="Proteomes" id="UP000239907">
    <property type="component" value="Unassembled WGS sequence"/>
</dbReference>
<comment type="caution">
    <text evidence="9">The sequence shown here is derived from an EMBL/GenBank/DDBJ whole genome shotgun (WGS) entry which is preliminary data.</text>
</comment>
<dbReference type="PANTHER" id="PTHR30558">
    <property type="entry name" value="EXBD MEMBRANE COMPONENT OF PMF-DRIVEN MACROMOLECULE IMPORT SYSTEM"/>
    <property type="match status" value="1"/>
</dbReference>
<evidence type="ECO:0000256" key="6">
    <source>
        <dbReference type="ARBA" id="ARBA00023136"/>
    </source>
</evidence>
<dbReference type="GO" id="GO:0022857">
    <property type="term" value="F:transmembrane transporter activity"/>
    <property type="evidence" value="ECO:0007669"/>
    <property type="project" value="InterPro"/>
</dbReference>
<evidence type="ECO:0000256" key="7">
    <source>
        <dbReference type="RuleBase" id="RU003879"/>
    </source>
</evidence>
<reference evidence="9 10" key="1">
    <citation type="submission" date="2016-12" db="EMBL/GenBank/DDBJ databases">
        <title>Study of bacterial adaptation to deep sea.</title>
        <authorList>
            <person name="Song J."/>
            <person name="Yoshizawa S."/>
            <person name="Kogure K."/>
        </authorList>
    </citation>
    <scope>NUCLEOTIDE SEQUENCE [LARGE SCALE GENOMIC DNA]</scope>
    <source>
        <strain evidence="9 10">SAORIC-165</strain>
    </source>
</reference>
<evidence type="ECO:0000256" key="8">
    <source>
        <dbReference type="SAM" id="Phobius"/>
    </source>
</evidence>
<dbReference type="AlphaFoldDB" id="A0A2S7TZU1"/>
<keyword evidence="7" id="KW-0653">Protein transport</keyword>
<dbReference type="GO" id="GO:0015031">
    <property type="term" value="P:protein transport"/>
    <property type="evidence" value="ECO:0007669"/>
    <property type="project" value="UniProtKB-KW"/>
</dbReference>
<keyword evidence="3" id="KW-1003">Cell membrane</keyword>
<evidence type="ECO:0000256" key="1">
    <source>
        <dbReference type="ARBA" id="ARBA00004162"/>
    </source>
</evidence>
<dbReference type="Pfam" id="PF02472">
    <property type="entry name" value="ExbD"/>
    <property type="match status" value="1"/>
</dbReference>
<proteinExistence type="inferred from homology"/>
<accession>A0A2S7TZU1</accession>
<dbReference type="RefSeq" id="WP_105042759.1">
    <property type="nucleotide sequence ID" value="NZ_MQWA01000001.1"/>
</dbReference>
<keyword evidence="7" id="KW-0813">Transport</keyword>
<feature type="transmembrane region" description="Helical" evidence="8">
    <location>
        <begin position="20"/>
        <end position="43"/>
    </location>
</feature>
<gene>
    <name evidence="9" type="ORF">BSZ32_06870</name>
</gene>
<evidence type="ECO:0000256" key="3">
    <source>
        <dbReference type="ARBA" id="ARBA00022475"/>
    </source>
</evidence>
<sequence>MSNKLRELSAREEDEAKMDMSPMIDMVFLLLVFFIVVSTPMVVKMDAKVKPSVAYNAKQPEEKRGRIVVNVRSDGTIYPIDVEDGPLETDEDITEYVKAFKEKYDNQGFDPRLHLRGDRESVFKYTRKVIKAAALAGVDSVIFSAFDFEN</sequence>
<dbReference type="InterPro" id="IPR003400">
    <property type="entry name" value="ExbD"/>
</dbReference>
<evidence type="ECO:0000256" key="4">
    <source>
        <dbReference type="ARBA" id="ARBA00022692"/>
    </source>
</evidence>
<comment type="similarity">
    <text evidence="2 7">Belongs to the ExbD/TolR family.</text>
</comment>
<organism evidence="9 10">
    <name type="scientific">Rubritalea profundi</name>
    <dbReference type="NCBI Taxonomy" id="1658618"/>
    <lineage>
        <taxon>Bacteria</taxon>
        <taxon>Pseudomonadati</taxon>
        <taxon>Verrucomicrobiota</taxon>
        <taxon>Verrucomicrobiia</taxon>
        <taxon>Verrucomicrobiales</taxon>
        <taxon>Rubritaleaceae</taxon>
        <taxon>Rubritalea</taxon>
    </lineage>
</organism>